<dbReference type="Pfam" id="PF13599">
    <property type="entry name" value="Pentapeptide_4"/>
    <property type="match status" value="1"/>
</dbReference>
<sequence length="351" mass="39107">MRLNLKISKLLFAIAAAAVFLASPARADTSTLSTELGPLVRDIAISPESDFSRRSLTGSTFVRCDFSNAQFCFADLNGARFFECDLSNADFTGANLSGAAFTDCNIERATFNDSFITNIKPADGGAYVRFYLSEKQLKSTKSWAIKDLRGYEFHRESLGDSPSLEDFDLRGGFLVGGDFTDVSFENARIERLKIRGDLSFTQLQSTHEVKEGRFPADFHSRYDINLSDLDLTTANLIFAKDVKIKLDNATLRDCTLQFTGHDAVRSLQASRSFKKRSLKNVVFRNASLDSLMLNGFVLQNVFFSGCDLNQVSFSNAACVSVTISQCKRFDLSQLSDSWNKSVDMMQLIRLQ</sequence>
<proteinExistence type="predicted"/>
<dbReference type="InterPro" id="IPR051082">
    <property type="entry name" value="Pentapeptide-BTB/POZ_domain"/>
</dbReference>
<dbReference type="Gene3D" id="2.160.20.80">
    <property type="entry name" value="E3 ubiquitin-protein ligase SopA"/>
    <property type="match status" value="3"/>
</dbReference>
<dbReference type="PANTHER" id="PTHR14136">
    <property type="entry name" value="BTB_POZ DOMAIN-CONTAINING PROTEIN KCTD9"/>
    <property type="match status" value="1"/>
</dbReference>
<keyword evidence="1" id="KW-0732">Signal</keyword>
<gene>
    <name evidence="2" type="ORF">GCM10023156_06420</name>
</gene>
<comment type="caution">
    <text evidence="2">The sequence shown here is derived from an EMBL/GenBank/DDBJ whole genome shotgun (WGS) entry which is preliminary data.</text>
</comment>
<dbReference type="SUPFAM" id="SSF141571">
    <property type="entry name" value="Pentapeptide repeat-like"/>
    <property type="match status" value="1"/>
</dbReference>
<evidence type="ECO:0000256" key="1">
    <source>
        <dbReference type="SAM" id="SignalP"/>
    </source>
</evidence>
<feature type="signal peptide" evidence="1">
    <location>
        <begin position="1"/>
        <end position="27"/>
    </location>
</feature>
<dbReference type="InterPro" id="IPR001646">
    <property type="entry name" value="5peptide_repeat"/>
</dbReference>
<feature type="chain" id="PRO_5046101009" description="Secreted effector protein pipB2" evidence="1">
    <location>
        <begin position="28"/>
        <end position="351"/>
    </location>
</feature>
<dbReference type="RefSeq" id="WP_339942154.1">
    <property type="nucleotide sequence ID" value="NZ_BAABGA010000009.1"/>
</dbReference>
<evidence type="ECO:0000313" key="3">
    <source>
        <dbReference type="Proteomes" id="UP001500840"/>
    </source>
</evidence>
<evidence type="ECO:0008006" key="4">
    <source>
        <dbReference type="Google" id="ProtNLM"/>
    </source>
</evidence>
<dbReference type="Proteomes" id="UP001500840">
    <property type="component" value="Unassembled WGS sequence"/>
</dbReference>
<accession>A0ABP8M991</accession>
<reference evidence="3" key="1">
    <citation type="journal article" date="2019" name="Int. J. Syst. Evol. Microbiol.">
        <title>The Global Catalogue of Microorganisms (GCM) 10K type strain sequencing project: providing services to taxonomists for standard genome sequencing and annotation.</title>
        <authorList>
            <consortium name="The Broad Institute Genomics Platform"/>
            <consortium name="The Broad Institute Genome Sequencing Center for Infectious Disease"/>
            <person name="Wu L."/>
            <person name="Ma J."/>
        </authorList>
    </citation>
    <scope>NUCLEOTIDE SEQUENCE [LARGE SCALE GENOMIC DNA]</scope>
    <source>
        <strain evidence="3">JCM 17759</strain>
    </source>
</reference>
<dbReference type="PANTHER" id="PTHR14136:SF17">
    <property type="entry name" value="BTB_POZ DOMAIN-CONTAINING PROTEIN KCTD9"/>
    <property type="match status" value="1"/>
</dbReference>
<protein>
    <recommendedName>
        <fullName evidence="4">Secreted effector protein pipB2</fullName>
    </recommendedName>
</protein>
<organism evidence="2 3">
    <name type="scientific">Novipirellula rosea</name>
    <dbReference type="NCBI Taxonomy" id="1031540"/>
    <lineage>
        <taxon>Bacteria</taxon>
        <taxon>Pseudomonadati</taxon>
        <taxon>Planctomycetota</taxon>
        <taxon>Planctomycetia</taxon>
        <taxon>Pirellulales</taxon>
        <taxon>Pirellulaceae</taxon>
        <taxon>Novipirellula</taxon>
    </lineage>
</organism>
<keyword evidence="3" id="KW-1185">Reference proteome</keyword>
<evidence type="ECO:0000313" key="2">
    <source>
        <dbReference type="EMBL" id="GAA4446079.1"/>
    </source>
</evidence>
<dbReference type="EMBL" id="BAABGA010000009">
    <property type="protein sequence ID" value="GAA4446079.1"/>
    <property type="molecule type" value="Genomic_DNA"/>
</dbReference>
<name>A0ABP8M991_9BACT</name>